<dbReference type="HOGENOM" id="CLU_3259947_0_0_6"/>
<proteinExistence type="predicted"/>
<evidence type="ECO:0000313" key="2">
    <source>
        <dbReference type="EMBL" id="CDH06750.1"/>
    </source>
</evidence>
<comment type="caution">
    <text evidence="2">The sequence shown here is derived from an EMBL/GenBank/DDBJ whole genome shotgun (WGS) entry which is preliminary data.</text>
</comment>
<gene>
    <name evidence="2" type="ORF">XBO1_2420004</name>
</gene>
<organism evidence="2">
    <name type="scientific">Xenorhabdus bovienii str. oregonense</name>
    <dbReference type="NCBI Taxonomy" id="1398202"/>
    <lineage>
        <taxon>Bacteria</taxon>
        <taxon>Pseudomonadati</taxon>
        <taxon>Pseudomonadota</taxon>
        <taxon>Gammaproteobacteria</taxon>
        <taxon>Enterobacterales</taxon>
        <taxon>Morganellaceae</taxon>
        <taxon>Xenorhabdus</taxon>
    </lineage>
</organism>
<dbReference type="Proteomes" id="UP000028483">
    <property type="component" value="Unassembled WGS sequence"/>
</dbReference>
<dbReference type="AlphaFoldDB" id="A0A077P6M2"/>
<keyword evidence="1" id="KW-0812">Transmembrane</keyword>
<accession>A0A077P6M2</accession>
<evidence type="ECO:0000256" key="1">
    <source>
        <dbReference type="SAM" id="Phobius"/>
    </source>
</evidence>
<protein>
    <submittedName>
        <fullName evidence="2">Uncharacterized protein</fullName>
    </submittedName>
</protein>
<name>A0A077P6M2_XENBV</name>
<dbReference type="EMBL" id="CBSX010000160">
    <property type="protein sequence ID" value="CDH06750.1"/>
    <property type="molecule type" value="Genomic_DNA"/>
</dbReference>
<keyword evidence="1" id="KW-0472">Membrane</keyword>
<keyword evidence="1" id="KW-1133">Transmembrane helix</keyword>
<sequence length="42" mass="4767">MTMKVIRVIEHQLITHIGQFPATLTVTILPCTIFTHALIHAR</sequence>
<feature type="transmembrane region" description="Helical" evidence="1">
    <location>
        <begin position="20"/>
        <end position="39"/>
    </location>
</feature>
<reference evidence="2" key="1">
    <citation type="submission" date="2013-07" db="EMBL/GenBank/DDBJ databases">
        <title>Sub-species coevolution in mutualistic symbiosis.</title>
        <authorList>
            <person name="Murfin K."/>
            <person name="Klassen J."/>
            <person name="Lee M."/>
            <person name="Forst S."/>
            <person name="Stock P."/>
            <person name="Goodrich-Blair H."/>
        </authorList>
    </citation>
    <scope>NUCLEOTIDE SEQUENCE [LARGE SCALE GENOMIC DNA]</scope>
    <source>
        <strain evidence="2">Oregonense</strain>
    </source>
</reference>